<keyword evidence="2" id="KW-0560">Oxidoreductase</keyword>
<dbReference type="PRINTS" id="PR00080">
    <property type="entry name" value="SDRFAMILY"/>
</dbReference>
<reference evidence="4 5" key="2">
    <citation type="journal article" date="2018" name="Int. J. Syst. Evol. Microbiol.">
        <title>Burkholderia insecticola sp. nov., a gut symbiotic bacterium of the bean bug Riptortus pedestris.</title>
        <authorList>
            <person name="Takeshita K."/>
            <person name="Tamaki H."/>
            <person name="Ohbayashi T."/>
            <person name="Meng X.-Y."/>
            <person name="Sone T."/>
            <person name="Mitani Y."/>
            <person name="Peeters C."/>
            <person name="Kikuchi Y."/>
            <person name="Vandamme P."/>
        </authorList>
    </citation>
    <scope>NUCLEOTIDE SEQUENCE [LARGE SCALE GENOMIC DNA]</scope>
    <source>
        <strain evidence="4">RPE64</strain>
    </source>
</reference>
<dbReference type="InterPro" id="IPR020904">
    <property type="entry name" value="Sc_DH/Rdtase_CS"/>
</dbReference>
<dbReference type="InterPro" id="IPR002347">
    <property type="entry name" value="SDR_fam"/>
</dbReference>
<evidence type="ECO:0000313" key="5">
    <source>
        <dbReference type="Proteomes" id="UP000013966"/>
    </source>
</evidence>
<accession>R4WMH1</accession>
<evidence type="ECO:0000256" key="1">
    <source>
        <dbReference type="ARBA" id="ARBA00006484"/>
    </source>
</evidence>
<name>R4WMH1_9BURK</name>
<dbReference type="PRINTS" id="PR00081">
    <property type="entry name" value="GDHRDH"/>
</dbReference>
<dbReference type="HOGENOM" id="CLU_010194_1_3_4"/>
<evidence type="ECO:0000256" key="2">
    <source>
        <dbReference type="ARBA" id="ARBA00023002"/>
    </source>
</evidence>
<dbReference type="KEGG" id="buo:BRPE64_BCDS11370"/>
<feature type="domain" description="Ketoreductase" evidence="3">
    <location>
        <begin position="24"/>
        <end position="202"/>
    </location>
</feature>
<dbReference type="FunFam" id="3.40.50.720:FF:000084">
    <property type="entry name" value="Short-chain dehydrogenase reductase"/>
    <property type="match status" value="1"/>
</dbReference>
<dbReference type="Gene3D" id="3.40.50.720">
    <property type="entry name" value="NAD(P)-binding Rossmann-like Domain"/>
    <property type="match status" value="1"/>
</dbReference>
<dbReference type="CDD" id="cd05362">
    <property type="entry name" value="THN_reductase-like_SDR_c"/>
    <property type="match status" value="1"/>
</dbReference>
<dbReference type="PATRIC" id="fig|758793.3.peg.4046"/>
<organism evidence="4 5">
    <name type="scientific">Caballeronia insecticola</name>
    <dbReference type="NCBI Taxonomy" id="758793"/>
    <lineage>
        <taxon>Bacteria</taxon>
        <taxon>Pseudomonadati</taxon>
        <taxon>Pseudomonadota</taxon>
        <taxon>Betaproteobacteria</taxon>
        <taxon>Burkholderiales</taxon>
        <taxon>Burkholderiaceae</taxon>
        <taxon>Caballeronia</taxon>
    </lineage>
</organism>
<dbReference type="AlphaFoldDB" id="R4WMH1"/>
<dbReference type="InterPro" id="IPR057326">
    <property type="entry name" value="KR_dom"/>
</dbReference>
<dbReference type="Proteomes" id="UP000013966">
    <property type="component" value="Chromosome 2"/>
</dbReference>
<dbReference type="Pfam" id="PF13561">
    <property type="entry name" value="adh_short_C2"/>
    <property type="match status" value="1"/>
</dbReference>
<sequence>MIHHASHRTAYFEEHIMSQTETKRVAIVTGASRGIGAEIARRLARDGFAVAVNYASSAKEADAIVAELREAGGAALAVKADVANADDVRRMFATVEAQLGPVDALVNNAGVLKAVPLADTSDALYDQTFGINVRGTFNTLREAAARMNNGGRIVNFSSTTLALNMPGYAIYNATKAAVEAFTHVFAKELRGRGITVNAVAPGPVATSLFLDGKTDEQIATFSKMPPLERLGQPDDIASVVAFLVGPDAGWVNGQVLRANGGIA</sequence>
<dbReference type="InterPro" id="IPR036291">
    <property type="entry name" value="NAD(P)-bd_dom_sf"/>
</dbReference>
<dbReference type="SMART" id="SM00822">
    <property type="entry name" value="PKS_KR"/>
    <property type="match status" value="1"/>
</dbReference>
<dbReference type="PROSITE" id="PS00061">
    <property type="entry name" value="ADH_SHORT"/>
    <property type="match status" value="1"/>
</dbReference>
<reference evidence="4 5" key="1">
    <citation type="journal article" date="2013" name="Genome Announc.">
        <title>Complete Genome Sequence of Burkholderia sp. Strain RPE64, Bacterial Symbiont of the Bean Bug Riptortus pedestris.</title>
        <authorList>
            <person name="Shibata T.F."/>
            <person name="Maeda T."/>
            <person name="Nikoh N."/>
            <person name="Yamaguchi K."/>
            <person name="Oshima K."/>
            <person name="Hattori M."/>
            <person name="Nishiyama T."/>
            <person name="Hasebe M."/>
            <person name="Fukatsu T."/>
            <person name="Kikuchi Y."/>
            <person name="Shigenobu S."/>
        </authorList>
    </citation>
    <scope>NUCLEOTIDE SEQUENCE [LARGE SCALE GENOMIC DNA]</scope>
</reference>
<evidence type="ECO:0000259" key="3">
    <source>
        <dbReference type="SMART" id="SM00822"/>
    </source>
</evidence>
<dbReference type="GO" id="GO:0016614">
    <property type="term" value="F:oxidoreductase activity, acting on CH-OH group of donors"/>
    <property type="evidence" value="ECO:0007669"/>
    <property type="project" value="UniProtKB-ARBA"/>
</dbReference>
<dbReference type="PANTHER" id="PTHR48107:SF7">
    <property type="entry name" value="RE15974P"/>
    <property type="match status" value="1"/>
</dbReference>
<proteinExistence type="inferred from homology"/>
<protein>
    <submittedName>
        <fullName evidence="4">Short-chain dehydrogenase/reductase SDR</fullName>
    </submittedName>
</protein>
<dbReference type="STRING" id="758793.BRPE64_BCDS11370"/>
<gene>
    <name evidence="4" type="ORF">BRPE64_BCDS11370</name>
</gene>
<evidence type="ECO:0000313" key="4">
    <source>
        <dbReference type="EMBL" id="BAN25798.1"/>
    </source>
</evidence>
<dbReference type="SUPFAM" id="SSF51735">
    <property type="entry name" value="NAD(P)-binding Rossmann-fold domains"/>
    <property type="match status" value="1"/>
</dbReference>
<keyword evidence="5" id="KW-1185">Reference proteome</keyword>
<dbReference type="PANTHER" id="PTHR48107">
    <property type="entry name" value="NADPH-DEPENDENT ALDEHYDE REDUCTASE-LIKE PROTEIN, CHLOROPLASTIC-RELATED"/>
    <property type="match status" value="1"/>
</dbReference>
<dbReference type="EMBL" id="AP013059">
    <property type="protein sequence ID" value="BAN25798.1"/>
    <property type="molecule type" value="Genomic_DNA"/>
</dbReference>
<comment type="similarity">
    <text evidence="1">Belongs to the short-chain dehydrogenases/reductases (SDR) family.</text>
</comment>